<sequence length="52" mass="5927">MDVIYEAIFVSIHALARSANYRTSKGPGTPTSFNPRAREEREGDLNLLFWPM</sequence>
<gene>
    <name evidence="2" type="ordered locus">TERTU_3108</name>
</gene>
<accession>C5BP85</accession>
<dbReference type="KEGG" id="ttu:TERTU_3108"/>
<evidence type="ECO:0000256" key="1">
    <source>
        <dbReference type="SAM" id="MobiDB-lite"/>
    </source>
</evidence>
<dbReference type="STRING" id="377629.TERTU_3108"/>
<dbReference type="AlphaFoldDB" id="C5BP85"/>
<evidence type="ECO:0000313" key="2">
    <source>
        <dbReference type="EMBL" id="ACR12267.1"/>
    </source>
</evidence>
<organism evidence="2 3">
    <name type="scientific">Teredinibacter turnerae (strain ATCC 39867 / T7901)</name>
    <dbReference type="NCBI Taxonomy" id="377629"/>
    <lineage>
        <taxon>Bacteria</taxon>
        <taxon>Pseudomonadati</taxon>
        <taxon>Pseudomonadota</taxon>
        <taxon>Gammaproteobacteria</taxon>
        <taxon>Cellvibrionales</taxon>
        <taxon>Cellvibrionaceae</taxon>
        <taxon>Teredinibacter</taxon>
    </lineage>
</organism>
<reference evidence="2 3" key="1">
    <citation type="journal article" date="2009" name="PLoS ONE">
        <title>The complete genome of Teredinibacter turnerae T7901: an intracellular endosymbiont of marine wood-boring bivalves (shipworms).</title>
        <authorList>
            <person name="Yang J.C."/>
            <person name="Madupu R."/>
            <person name="Durkin A.S."/>
            <person name="Ekborg N.A."/>
            <person name="Pedamallu C.S."/>
            <person name="Hostetler J.B."/>
            <person name="Radune D."/>
            <person name="Toms B.S."/>
            <person name="Henrissat B."/>
            <person name="Coutinho P.M."/>
            <person name="Schwarz S."/>
            <person name="Field L."/>
            <person name="Trindade-Silva A.E."/>
            <person name="Soares C.A.G."/>
            <person name="Elshahawi S."/>
            <person name="Hanora A."/>
            <person name="Schmidt E.W."/>
            <person name="Haygood M.G."/>
            <person name="Posfai J."/>
            <person name="Benner J."/>
            <person name="Madinger C."/>
            <person name="Nove J."/>
            <person name="Anton B."/>
            <person name="Chaudhary K."/>
            <person name="Foster J."/>
            <person name="Holman A."/>
            <person name="Kumar S."/>
            <person name="Lessard P.A."/>
            <person name="Luyten Y.A."/>
            <person name="Slatko B."/>
            <person name="Wood N."/>
            <person name="Wu B."/>
            <person name="Teplitski M."/>
            <person name="Mougous J.D."/>
            <person name="Ward N."/>
            <person name="Eisen J.A."/>
            <person name="Badger J.H."/>
            <person name="Distel D.L."/>
        </authorList>
    </citation>
    <scope>NUCLEOTIDE SEQUENCE [LARGE SCALE GENOMIC DNA]</scope>
    <source>
        <strain evidence="3">ATCC 39867 / T7901</strain>
    </source>
</reference>
<protein>
    <submittedName>
        <fullName evidence="2">Uncharacterized protein</fullName>
    </submittedName>
</protein>
<evidence type="ECO:0000313" key="3">
    <source>
        <dbReference type="Proteomes" id="UP000009080"/>
    </source>
</evidence>
<feature type="region of interest" description="Disordered" evidence="1">
    <location>
        <begin position="21"/>
        <end position="40"/>
    </location>
</feature>
<dbReference type="HOGENOM" id="CLU_3085703_0_0_6"/>
<dbReference type="Proteomes" id="UP000009080">
    <property type="component" value="Chromosome"/>
</dbReference>
<name>C5BP85_TERTT</name>
<proteinExistence type="predicted"/>
<dbReference type="EMBL" id="CP001614">
    <property type="protein sequence ID" value="ACR12267.1"/>
    <property type="molecule type" value="Genomic_DNA"/>
</dbReference>
<keyword evidence="3" id="KW-1185">Reference proteome</keyword>